<keyword evidence="2" id="KW-0418">Kinase</keyword>
<dbReference type="PANTHER" id="PTHR31303:SF1">
    <property type="entry name" value="CTP-DEPENDENT DIACYLGLYCEROL KINASE 1"/>
    <property type="match status" value="1"/>
</dbReference>
<keyword evidence="1" id="KW-0812">Transmembrane</keyword>
<feature type="transmembrane region" description="Helical" evidence="1">
    <location>
        <begin position="114"/>
        <end position="136"/>
    </location>
</feature>
<feature type="transmembrane region" description="Helical" evidence="1">
    <location>
        <begin position="38"/>
        <end position="55"/>
    </location>
</feature>
<dbReference type="EMBL" id="JACHGF010000001">
    <property type="protein sequence ID" value="MBB5282309.1"/>
    <property type="molecule type" value="Genomic_DNA"/>
</dbReference>
<dbReference type="InterPro" id="IPR037997">
    <property type="entry name" value="Dgk1-like"/>
</dbReference>
<organism evidence="2 3">
    <name type="scientific">Rhabdobacter roseus</name>
    <dbReference type="NCBI Taxonomy" id="1655419"/>
    <lineage>
        <taxon>Bacteria</taxon>
        <taxon>Pseudomonadati</taxon>
        <taxon>Bacteroidota</taxon>
        <taxon>Cytophagia</taxon>
        <taxon>Cytophagales</taxon>
        <taxon>Cytophagaceae</taxon>
        <taxon>Rhabdobacter</taxon>
    </lineage>
</organism>
<feature type="transmembrane region" description="Helical" evidence="1">
    <location>
        <begin position="90"/>
        <end position="108"/>
    </location>
</feature>
<dbReference type="RefSeq" id="WP_184170204.1">
    <property type="nucleotide sequence ID" value="NZ_JACHGF010000001.1"/>
</dbReference>
<reference evidence="2 3" key="1">
    <citation type="submission" date="2020-08" db="EMBL/GenBank/DDBJ databases">
        <title>Genomic Encyclopedia of Type Strains, Phase IV (KMG-IV): sequencing the most valuable type-strain genomes for metagenomic binning, comparative biology and taxonomic classification.</title>
        <authorList>
            <person name="Goeker M."/>
        </authorList>
    </citation>
    <scope>NUCLEOTIDE SEQUENCE [LARGE SCALE GENOMIC DNA]</scope>
    <source>
        <strain evidence="2 3">DSM 105074</strain>
    </source>
</reference>
<feature type="transmembrane region" description="Helical" evidence="1">
    <location>
        <begin position="6"/>
        <end position="26"/>
    </location>
</feature>
<proteinExistence type="predicted"/>
<keyword evidence="3" id="KW-1185">Reference proteome</keyword>
<keyword evidence="2" id="KW-0548">Nucleotidyltransferase</keyword>
<dbReference type="GO" id="GO:0004143">
    <property type="term" value="F:ATP-dependent diacylglycerol kinase activity"/>
    <property type="evidence" value="ECO:0007669"/>
    <property type="project" value="InterPro"/>
</dbReference>
<dbReference type="Proteomes" id="UP000557307">
    <property type="component" value="Unassembled WGS sequence"/>
</dbReference>
<dbReference type="EC" id="2.7.1.182" evidence="2"/>
<evidence type="ECO:0000313" key="3">
    <source>
        <dbReference type="Proteomes" id="UP000557307"/>
    </source>
</evidence>
<evidence type="ECO:0000256" key="1">
    <source>
        <dbReference type="SAM" id="Phobius"/>
    </source>
</evidence>
<dbReference type="GO" id="GO:0010276">
    <property type="term" value="F:phytol kinase activity"/>
    <property type="evidence" value="ECO:0007669"/>
    <property type="project" value="UniProtKB-EC"/>
</dbReference>
<dbReference type="PANTHER" id="PTHR31303">
    <property type="entry name" value="CTP-DEPENDENT DIACYLGLYCEROL KINASE 1"/>
    <property type="match status" value="1"/>
</dbReference>
<name>A0A840TRE4_9BACT</name>
<dbReference type="GO" id="GO:0004605">
    <property type="term" value="F:phosphatidate cytidylyltransferase activity"/>
    <property type="evidence" value="ECO:0007669"/>
    <property type="project" value="UniProtKB-EC"/>
</dbReference>
<keyword evidence="1" id="KW-0472">Membrane</keyword>
<keyword evidence="1" id="KW-1133">Transmembrane helix</keyword>
<dbReference type="EC" id="2.7.7.41" evidence="2"/>
<protein>
    <submittedName>
        <fullName evidence="2">Phosphatidate cytidylyltransferase/phytol kinase</fullName>
        <ecNumber evidence="2">2.7.1.182</ecNumber>
        <ecNumber evidence="2">2.7.7.41</ecNumber>
    </submittedName>
</protein>
<feature type="transmembrane region" description="Helical" evidence="1">
    <location>
        <begin position="157"/>
        <end position="174"/>
    </location>
</feature>
<comment type="caution">
    <text evidence="2">The sequence shown here is derived from an EMBL/GenBank/DDBJ whole genome shotgun (WGS) entry which is preliminary data.</text>
</comment>
<feature type="transmembrane region" description="Helical" evidence="1">
    <location>
        <begin position="61"/>
        <end position="78"/>
    </location>
</feature>
<evidence type="ECO:0000313" key="2">
    <source>
        <dbReference type="EMBL" id="MBB5282309.1"/>
    </source>
</evidence>
<accession>A0A840TRE4</accession>
<feature type="transmembrane region" description="Helical" evidence="1">
    <location>
        <begin position="180"/>
        <end position="200"/>
    </location>
</feature>
<sequence length="220" mass="23939">MIPDLGAILLLTLCFLTLFGLAEVLYHWLRVPAELTRKIVHLGTGVLTLLFPLWLDSHWSVLVLCVGFLLLLLASLKYRFLPSINAVGRASLGSTLYPVAVYGCYLAYHHAERGLLVFYLPMLILAVCDPLAALVGKRWPWGQYGPARSPKTLTGSGAFFLATFLLTGLLLYLMPFPSELGTSFVLVLAALATGAEAVGLKGTDNLTVPLSVLLTLLFYS</sequence>
<gene>
    <name evidence="2" type="ORF">HNQ92_000430</name>
</gene>
<keyword evidence="2" id="KW-0808">Transferase</keyword>
<dbReference type="AlphaFoldDB" id="A0A840TRE4"/>